<evidence type="ECO:0000313" key="3">
    <source>
        <dbReference type="EMBL" id="KAA5832495.1"/>
    </source>
</evidence>
<protein>
    <submittedName>
        <fullName evidence="3">YbaB/EbfC family nucleoid-associated protein</fullName>
    </submittedName>
</protein>
<dbReference type="InterPro" id="IPR004401">
    <property type="entry name" value="YbaB/EbfC"/>
</dbReference>
<name>A0A5M7C206_SACHI</name>
<gene>
    <name evidence="3" type="ORF">F1721_15930</name>
</gene>
<evidence type="ECO:0000313" key="4">
    <source>
        <dbReference type="Proteomes" id="UP000323946"/>
    </source>
</evidence>
<sequence>MEQSPEQWLAMMQERADEMVRQSEQIQQQMQEMAETASDPDGAVSVTVGANGALKDLRIDQRAMRRSAADLQATILQLAGQAQAAVAGRVVSAVEPVAGAAGMDFLRSQLPAEPEPEGAANRRPDPDDHDDEPPQTFLR</sequence>
<dbReference type="AlphaFoldDB" id="A0A5M7C206"/>
<dbReference type="SUPFAM" id="SSF82607">
    <property type="entry name" value="YbaB-like"/>
    <property type="match status" value="1"/>
</dbReference>
<dbReference type="SMR" id="A0A5M7C206"/>
<accession>A0A5M7C206</accession>
<dbReference type="InterPro" id="IPR036894">
    <property type="entry name" value="YbaB-like_sf"/>
</dbReference>
<dbReference type="Gene3D" id="3.30.1310.10">
    <property type="entry name" value="Nucleoid-associated protein YbaB-like domain"/>
    <property type="match status" value="1"/>
</dbReference>
<keyword evidence="4" id="KW-1185">Reference proteome</keyword>
<comment type="caution">
    <text evidence="3">The sequence shown here is derived from an EMBL/GenBank/DDBJ whole genome shotgun (WGS) entry which is preliminary data.</text>
</comment>
<dbReference type="GO" id="GO:0003677">
    <property type="term" value="F:DNA binding"/>
    <property type="evidence" value="ECO:0007669"/>
    <property type="project" value="InterPro"/>
</dbReference>
<dbReference type="EMBL" id="VWPH01000007">
    <property type="protein sequence ID" value="KAA5832495.1"/>
    <property type="molecule type" value="Genomic_DNA"/>
</dbReference>
<feature type="region of interest" description="Disordered" evidence="2">
    <location>
        <begin position="106"/>
        <end position="139"/>
    </location>
</feature>
<feature type="coiled-coil region" evidence="1">
    <location>
        <begin position="9"/>
        <end position="36"/>
    </location>
</feature>
<evidence type="ECO:0000256" key="1">
    <source>
        <dbReference type="SAM" id="Coils"/>
    </source>
</evidence>
<dbReference type="OrthoDB" id="3695284at2"/>
<dbReference type="RefSeq" id="WP_150067484.1">
    <property type="nucleotide sequence ID" value="NZ_VWPH01000007.1"/>
</dbReference>
<dbReference type="Pfam" id="PF02575">
    <property type="entry name" value="YbaB_DNA_bd"/>
    <property type="match status" value="1"/>
</dbReference>
<organism evidence="3 4">
    <name type="scientific">Saccharopolyspora hirsuta</name>
    <dbReference type="NCBI Taxonomy" id="1837"/>
    <lineage>
        <taxon>Bacteria</taxon>
        <taxon>Bacillati</taxon>
        <taxon>Actinomycetota</taxon>
        <taxon>Actinomycetes</taxon>
        <taxon>Pseudonocardiales</taxon>
        <taxon>Pseudonocardiaceae</taxon>
        <taxon>Saccharopolyspora</taxon>
    </lineage>
</organism>
<proteinExistence type="predicted"/>
<keyword evidence="1" id="KW-0175">Coiled coil</keyword>
<evidence type="ECO:0000256" key="2">
    <source>
        <dbReference type="SAM" id="MobiDB-lite"/>
    </source>
</evidence>
<dbReference type="Proteomes" id="UP000323946">
    <property type="component" value="Unassembled WGS sequence"/>
</dbReference>
<reference evidence="3 4" key="1">
    <citation type="submission" date="2019-09" db="EMBL/GenBank/DDBJ databases">
        <title>Draft genome sequence of the thermophilic Saccharopolyspora hirsuta VKM Ac-666T.</title>
        <authorList>
            <person name="Lobastova T.G."/>
            <person name="Fokina V."/>
            <person name="Bragin E.Y."/>
            <person name="Shtratnikova V.Y."/>
            <person name="Starodumova I.P."/>
            <person name="Tarlachkov S.V."/>
            <person name="Donova M.V."/>
        </authorList>
    </citation>
    <scope>NUCLEOTIDE SEQUENCE [LARGE SCALE GENOMIC DNA]</scope>
    <source>
        <strain evidence="3 4">VKM Ac-666</strain>
    </source>
</reference>